<sequence length="224" mass="24857">MLEKLIVMLTHNDVTVKDAKEIFEENKDLPVTNWGFKDVGLEPEKMKELCGMMKAAGKTTFLEVVTYSEEECMRGAKLAVECGFDCLLGTLFYDSVAEYVKTTNLKYYPFVGKVSQSPSILEGSCDFMLEQAEKFKAAGACGVDLLGYRYVEGDPNVLSAAFIKASCIPTVLAGSIGSEERMLLVKQMDPAYFTMGSALFTKNFVKDSSFRDNLKAVVDFLQKQ</sequence>
<dbReference type="AlphaFoldDB" id="A0AAE3D9C4"/>
<comment type="caution">
    <text evidence="1">The sequence shown here is derived from an EMBL/GenBank/DDBJ whole genome shotgun (WGS) entry which is preliminary data.</text>
</comment>
<name>A0AAE3D9C4_9FIRM</name>
<organism evidence="1 2">
    <name type="scientific">Hominiventricola filiformis</name>
    <dbReference type="NCBI Taxonomy" id="2885352"/>
    <lineage>
        <taxon>Bacteria</taxon>
        <taxon>Bacillati</taxon>
        <taxon>Bacillota</taxon>
        <taxon>Clostridia</taxon>
        <taxon>Lachnospirales</taxon>
        <taxon>Lachnospiraceae</taxon>
        <taxon>Hominiventricola</taxon>
    </lineage>
</organism>
<proteinExistence type="predicted"/>
<gene>
    <name evidence="1" type="ORF">LKD36_04940</name>
</gene>
<evidence type="ECO:0000313" key="1">
    <source>
        <dbReference type="EMBL" id="MCC2125523.1"/>
    </source>
</evidence>
<keyword evidence="2" id="KW-1185">Reference proteome</keyword>
<accession>A0AAE3D9C4</accession>
<dbReference type="Proteomes" id="UP001198220">
    <property type="component" value="Unassembled WGS sequence"/>
</dbReference>
<protein>
    <recommendedName>
        <fullName evidence="3">4-hydroxythreonine-4-phosphate dehydrogenase</fullName>
    </recommendedName>
</protein>
<evidence type="ECO:0008006" key="3">
    <source>
        <dbReference type="Google" id="ProtNLM"/>
    </source>
</evidence>
<evidence type="ECO:0000313" key="2">
    <source>
        <dbReference type="Proteomes" id="UP001198220"/>
    </source>
</evidence>
<reference evidence="1 2" key="1">
    <citation type="submission" date="2021-10" db="EMBL/GenBank/DDBJ databases">
        <title>Anaerobic single-cell dispensing facilitates the cultivation of human gut bacteria.</title>
        <authorList>
            <person name="Afrizal A."/>
        </authorList>
    </citation>
    <scope>NUCLEOTIDE SEQUENCE [LARGE SCALE GENOMIC DNA]</scope>
    <source>
        <strain evidence="1 2">CLA-AA-H276</strain>
    </source>
</reference>
<dbReference type="RefSeq" id="WP_308458935.1">
    <property type="nucleotide sequence ID" value="NZ_JAJEPS010000003.1"/>
</dbReference>
<dbReference type="EMBL" id="JAJEPS010000003">
    <property type="protein sequence ID" value="MCC2125523.1"/>
    <property type="molecule type" value="Genomic_DNA"/>
</dbReference>